<organism evidence="5">
    <name type="scientific">Eucalyptus grandis</name>
    <name type="common">Flooded gum</name>
    <dbReference type="NCBI Taxonomy" id="71139"/>
    <lineage>
        <taxon>Eukaryota</taxon>
        <taxon>Viridiplantae</taxon>
        <taxon>Streptophyta</taxon>
        <taxon>Embryophyta</taxon>
        <taxon>Tracheophyta</taxon>
        <taxon>Spermatophyta</taxon>
        <taxon>Magnoliopsida</taxon>
        <taxon>eudicotyledons</taxon>
        <taxon>Gunneridae</taxon>
        <taxon>Pentapetalae</taxon>
        <taxon>rosids</taxon>
        <taxon>malvids</taxon>
        <taxon>Myrtales</taxon>
        <taxon>Myrtaceae</taxon>
        <taxon>Myrtoideae</taxon>
        <taxon>Eucalypteae</taxon>
        <taxon>Eucalyptus</taxon>
    </lineage>
</organism>
<dbReference type="InterPro" id="IPR046848">
    <property type="entry name" value="E_motif"/>
</dbReference>
<gene>
    <name evidence="5" type="ORF">EUGRSUZ_A02655</name>
</gene>
<dbReference type="GO" id="GO:0003723">
    <property type="term" value="F:RNA binding"/>
    <property type="evidence" value="ECO:0007669"/>
    <property type="project" value="InterPro"/>
</dbReference>
<dbReference type="Pfam" id="PF20431">
    <property type="entry name" value="E_motif"/>
    <property type="match status" value="1"/>
</dbReference>
<dbReference type="GO" id="GO:0009451">
    <property type="term" value="P:RNA modification"/>
    <property type="evidence" value="ECO:0007669"/>
    <property type="project" value="InterPro"/>
</dbReference>
<dbReference type="InParanoid" id="A0A059DIF2"/>
<dbReference type="GO" id="GO:0008270">
    <property type="term" value="F:zinc ion binding"/>
    <property type="evidence" value="ECO:0007669"/>
    <property type="project" value="InterPro"/>
</dbReference>
<sequence>MLRSGASPNAFTFPFALKSCASLSLPAAGAQLHAHALKAGCEVEPFVLTSLISMYAHCSLIDDAGKVFDHCPQSRRLTVCYNALVSGYTSNSRFSDAVSLFRRMTEMGVSANSVTMLGLIPVCSLPVHLGVGTCLHCCCVKLGLDRDSSVGNCLLTMYVKCGSVEDARVLFDSISCKGLITWNAMISGYAQHGHASHVLDLYREMKSCGIRPDSVTLVGVLSSCALLGAYHIGCQVERQIELSGFNSNPFLDNALVNMYARCGKLAKAWAVFDAMPEKTVVSWTAIIGGYGMHGQGKLAVNLFEQMLQAGIRPDGAAFVSVLSACSHAGLTDEGLKYFNAMEKKFLLQPGPEHYSCMVDLLGRAGQLQKALDLIHTMRVHPDGAVWGALLGACKIHKNVELAELAFERVIELEPTNIGYYVLLSNTYNEANNMDGILRVRMMMRERKLKKEPGCSYVEHTGKVHLFLAGDRCHPQTKEIYRMLNELEDWLKENHNLDKSYLERRDDERLSGTGVHSEKLAIAFALLNTKQHGREIVVIKNLRVCEDCHLFIKLVSKAVDRQFVVRDATRFHHFEGGVCSCRDYW</sequence>
<dbReference type="Pfam" id="PF01535">
    <property type="entry name" value="PPR"/>
    <property type="match status" value="4"/>
</dbReference>
<dbReference type="FunCoup" id="A0A059DIF2">
    <property type="interactions" value="7"/>
</dbReference>
<dbReference type="eggNOG" id="KOG4197">
    <property type="taxonomic scope" value="Eukaryota"/>
</dbReference>
<reference evidence="5" key="1">
    <citation type="submission" date="2013-07" db="EMBL/GenBank/DDBJ databases">
        <title>The genome of Eucalyptus grandis.</title>
        <authorList>
            <person name="Schmutz J."/>
            <person name="Hayes R."/>
            <person name="Myburg A."/>
            <person name="Tuskan G."/>
            <person name="Grattapaglia D."/>
            <person name="Rokhsar D.S."/>
        </authorList>
    </citation>
    <scope>NUCLEOTIDE SEQUENCE</scope>
    <source>
        <tissue evidence="5">Leaf extractions</tissue>
    </source>
</reference>
<evidence type="ECO:0000313" key="5">
    <source>
        <dbReference type="EMBL" id="KCW90543.1"/>
    </source>
</evidence>
<dbReference type="EMBL" id="KK198753">
    <property type="protein sequence ID" value="KCW90543.1"/>
    <property type="molecule type" value="Genomic_DNA"/>
</dbReference>
<evidence type="ECO:0000256" key="2">
    <source>
        <dbReference type="ARBA" id="ARBA00022737"/>
    </source>
</evidence>
<dbReference type="FunFam" id="1.25.40.10:FF:000090">
    <property type="entry name" value="Pentatricopeptide repeat-containing protein, chloroplastic"/>
    <property type="match status" value="1"/>
</dbReference>
<dbReference type="Pfam" id="PF13041">
    <property type="entry name" value="PPR_2"/>
    <property type="match status" value="3"/>
</dbReference>
<dbReference type="InterPro" id="IPR011990">
    <property type="entry name" value="TPR-like_helical_dom_sf"/>
</dbReference>
<dbReference type="PROSITE" id="PS51375">
    <property type="entry name" value="PPR"/>
    <property type="match status" value="4"/>
</dbReference>
<feature type="repeat" description="PPR" evidence="3">
    <location>
        <begin position="248"/>
        <end position="278"/>
    </location>
</feature>
<dbReference type="STRING" id="71139.A0A059DIF2"/>
<dbReference type="FunFam" id="1.25.40.10:FF:000682">
    <property type="entry name" value="Pentatricopeptide repeat-containing protein At3g16610"/>
    <property type="match status" value="1"/>
</dbReference>
<feature type="repeat" description="PPR" evidence="3">
    <location>
        <begin position="178"/>
        <end position="212"/>
    </location>
</feature>
<dbReference type="PANTHER" id="PTHR47926:SF503">
    <property type="entry name" value="PENTATRICOPEPTIDE REPEAT-CONTAINING PROTEIN"/>
    <property type="match status" value="1"/>
</dbReference>
<dbReference type="InterPro" id="IPR032867">
    <property type="entry name" value="DYW_dom"/>
</dbReference>
<keyword evidence="2" id="KW-0677">Repeat</keyword>
<dbReference type="SUPFAM" id="SSF48452">
    <property type="entry name" value="TPR-like"/>
    <property type="match status" value="1"/>
</dbReference>
<dbReference type="PANTHER" id="PTHR47926">
    <property type="entry name" value="PENTATRICOPEPTIDE REPEAT-CONTAINING PROTEIN"/>
    <property type="match status" value="1"/>
</dbReference>
<evidence type="ECO:0000256" key="1">
    <source>
        <dbReference type="ARBA" id="ARBA00006643"/>
    </source>
</evidence>
<dbReference type="Gramene" id="KCW90543">
    <property type="protein sequence ID" value="KCW90543"/>
    <property type="gene ID" value="EUGRSUZ_A02655"/>
</dbReference>
<dbReference type="OMA" id="CLNVKCG"/>
<feature type="domain" description="DYW" evidence="4">
    <location>
        <begin position="505"/>
        <end position="584"/>
    </location>
</feature>
<feature type="repeat" description="PPR" evidence="3">
    <location>
        <begin position="279"/>
        <end position="313"/>
    </location>
</feature>
<protein>
    <recommendedName>
        <fullName evidence="4">DYW domain-containing protein</fullName>
    </recommendedName>
</protein>
<dbReference type="FunFam" id="1.25.40.10:FF:000450">
    <property type="entry name" value="Putative pentatricopeptide repeat-containing protein"/>
    <property type="match status" value="1"/>
</dbReference>
<dbReference type="InterPro" id="IPR046849">
    <property type="entry name" value="E2_motif"/>
</dbReference>
<evidence type="ECO:0000256" key="3">
    <source>
        <dbReference type="PROSITE-ProRule" id="PRU00708"/>
    </source>
</evidence>
<proteinExistence type="inferred from homology"/>
<dbReference type="InterPro" id="IPR046960">
    <property type="entry name" value="PPR_At4g14850-like_plant"/>
</dbReference>
<dbReference type="Pfam" id="PF14432">
    <property type="entry name" value="DYW_deaminase"/>
    <property type="match status" value="1"/>
</dbReference>
<accession>A0A059DIF2</accession>
<dbReference type="Gene3D" id="1.25.40.10">
    <property type="entry name" value="Tetratricopeptide repeat domain"/>
    <property type="match status" value="3"/>
</dbReference>
<dbReference type="Pfam" id="PF20430">
    <property type="entry name" value="Eplus_motif"/>
    <property type="match status" value="1"/>
</dbReference>
<comment type="similarity">
    <text evidence="1">Belongs to the PPR family. PCMP-H subfamily.</text>
</comment>
<name>A0A059DIF2_EUCGR</name>
<dbReference type="InterPro" id="IPR002885">
    <property type="entry name" value="PPR_rpt"/>
</dbReference>
<feature type="repeat" description="PPR" evidence="3">
    <location>
        <begin position="77"/>
        <end position="111"/>
    </location>
</feature>
<dbReference type="NCBIfam" id="TIGR00756">
    <property type="entry name" value="PPR"/>
    <property type="match status" value="4"/>
</dbReference>
<dbReference type="AlphaFoldDB" id="A0A059DIF2"/>
<evidence type="ECO:0000259" key="4">
    <source>
        <dbReference type="Pfam" id="PF14432"/>
    </source>
</evidence>